<dbReference type="InterPro" id="IPR036388">
    <property type="entry name" value="WH-like_DNA-bd_sf"/>
</dbReference>
<dbReference type="GO" id="GO:0008483">
    <property type="term" value="F:transaminase activity"/>
    <property type="evidence" value="ECO:0007669"/>
    <property type="project" value="UniProtKB-KW"/>
</dbReference>
<dbReference type="EMBL" id="SMYO01000015">
    <property type="protein sequence ID" value="TDK58313.1"/>
    <property type="molecule type" value="Genomic_DNA"/>
</dbReference>
<keyword evidence="4" id="KW-0663">Pyridoxal phosphate</keyword>
<dbReference type="PANTHER" id="PTHR46577">
    <property type="entry name" value="HTH-TYPE TRANSCRIPTIONAL REGULATORY PROTEIN GABR"/>
    <property type="match status" value="1"/>
</dbReference>
<dbReference type="InterPro" id="IPR000524">
    <property type="entry name" value="Tscrpt_reg_HTH_GntR"/>
</dbReference>
<keyword evidence="9" id="KW-0808">Transferase</keyword>
<dbReference type="PROSITE" id="PS50949">
    <property type="entry name" value="HTH_GNTR"/>
    <property type="match status" value="1"/>
</dbReference>
<dbReference type="AlphaFoldDB" id="A0A4R5VM36"/>
<dbReference type="GO" id="GO:0003700">
    <property type="term" value="F:DNA-binding transcription factor activity"/>
    <property type="evidence" value="ECO:0007669"/>
    <property type="project" value="InterPro"/>
</dbReference>
<dbReference type="SUPFAM" id="SSF46785">
    <property type="entry name" value="Winged helix' DNA-binding domain"/>
    <property type="match status" value="1"/>
</dbReference>
<dbReference type="GO" id="GO:0003677">
    <property type="term" value="F:DNA binding"/>
    <property type="evidence" value="ECO:0007669"/>
    <property type="project" value="UniProtKB-KW"/>
</dbReference>
<comment type="cofactor">
    <cofactor evidence="1">
        <name>pyridoxal 5'-phosphate</name>
        <dbReference type="ChEBI" id="CHEBI:597326"/>
    </cofactor>
</comment>
<dbReference type="PRINTS" id="PR00035">
    <property type="entry name" value="HTHGNTR"/>
</dbReference>
<keyword evidence="6" id="KW-0238">DNA-binding</keyword>
<dbReference type="Gene3D" id="1.10.10.10">
    <property type="entry name" value="Winged helix-like DNA-binding domain superfamily/Winged helix DNA-binding domain"/>
    <property type="match status" value="1"/>
</dbReference>
<evidence type="ECO:0000313" key="9">
    <source>
        <dbReference type="EMBL" id="TDK58313.1"/>
    </source>
</evidence>
<comment type="caution">
    <text evidence="9">The sequence shown here is derived from an EMBL/GenBank/DDBJ whole genome shotgun (WGS) entry which is preliminary data.</text>
</comment>
<feature type="domain" description="HTH gntR-type" evidence="8">
    <location>
        <begin position="18"/>
        <end position="86"/>
    </location>
</feature>
<evidence type="ECO:0000256" key="4">
    <source>
        <dbReference type="ARBA" id="ARBA00022898"/>
    </source>
</evidence>
<dbReference type="GO" id="GO:0030170">
    <property type="term" value="F:pyridoxal phosphate binding"/>
    <property type="evidence" value="ECO:0007669"/>
    <property type="project" value="InterPro"/>
</dbReference>
<proteinExistence type="inferred from homology"/>
<reference evidence="9 10" key="1">
    <citation type="submission" date="2019-03" db="EMBL/GenBank/DDBJ databases">
        <title>Bacillus niacini sp. nov. a Nicotinate-Metabolizing Mesophile Isolated from Soil.</title>
        <authorList>
            <person name="Zhang G."/>
        </authorList>
    </citation>
    <scope>NUCLEOTIDE SEQUENCE [LARGE SCALE GENOMIC DNA]</scope>
    <source>
        <strain evidence="9 10">WN066</strain>
    </source>
</reference>
<dbReference type="Gene3D" id="3.40.640.10">
    <property type="entry name" value="Type I PLP-dependent aspartate aminotransferase-like (Major domain)"/>
    <property type="match status" value="1"/>
</dbReference>
<evidence type="ECO:0000256" key="7">
    <source>
        <dbReference type="ARBA" id="ARBA00023163"/>
    </source>
</evidence>
<evidence type="ECO:0000256" key="2">
    <source>
        <dbReference type="ARBA" id="ARBA00005384"/>
    </source>
</evidence>
<dbReference type="Pfam" id="PF00155">
    <property type="entry name" value="Aminotran_1_2"/>
    <property type="match status" value="1"/>
</dbReference>
<evidence type="ECO:0000259" key="8">
    <source>
        <dbReference type="PROSITE" id="PS50949"/>
    </source>
</evidence>
<keyword evidence="5" id="KW-0805">Transcription regulation</keyword>
<evidence type="ECO:0000256" key="6">
    <source>
        <dbReference type="ARBA" id="ARBA00023125"/>
    </source>
</evidence>
<keyword evidence="7" id="KW-0804">Transcription</keyword>
<sequence>MKKKKTNKYERMMFMNKKPRYLQIVHWMREKIEQGEWVIGSKIPTQREIAEKFGVNRSTVITAIEIVKSEGLLEGKTGSGIYVIHNQWSLNSEMSPPDWNDLTKWSLQPSSVHTVQLINELETRKDLIQLSKGELGPDLFPHSEIAKAMGAVSTQIQDFGYGDGLGDLGLRKEISRHLQKSGIKIKPECILIVSGALQALKLITVGILKRGSTVFLENPSYLHSVNVFPEEMTIKRIPVDGNGLRIEELFQQTFTRNASALFINPTFHNPTTTNMSLEQRKILLEKCQHYKLPIIEDDIFRDLWMDARPPAPIKVLDKNGQVLYIGSFSKTIAPGLRIGWLAGPEAVIKRLRDVRMQTDYGSSYLSQLLVKELLASGMYENHLKNVRTILKERRDYLLQLLTLHLSDVASWSKPSGGLFIWVLFKKKINMQKLFKQCINENVLINPGYIYHDHQSSIRLSYSYASFEEMEMGILTLKKSLLDVV</sequence>
<dbReference type="InterPro" id="IPR015424">
    <property type="entry name" value="PyrdxlP-dep_Trfase"/>
</dbReference>
<dbReference type="InterPro" id="IPR036390">
    <property type="entry name" value="WH_DNA-bd_sf"/>
</dbReference>
<evidence type="ECO:0000313" key="10">
    <source>
        <dbReference type="Proteomes" id="UP000295132"/>
    </source>
</evidence>
<dbReference type="InterPro" id="IPR015421">
    <property type="entry name" value="PyrdxlP-dep_Trfase_major"/>
</dbReference>
<dbReference type="CDD" id="cd07377">
    <property type="entry name" value="WHTH_GntR"/>
    <property type="match status" value="1"/>
</dbReference>
<dbReference type="CDD" id="cd00609">
    <property type="entry name" value="AAT_like"/>
    <property type="match status" value="1"/>
</dbReference>
<organism evidence="9 10">
    <name type="scientific">Bacillus salipaludis</name>
    <dbReference type="NCBI Taxonomy" id="2547811"/>
    <lineage>
        <taxon>Bacteria</taxon>
        <taxon>Bacillati</taxon>
        <taxon>Bacillota</taxon>
        <taxon>Bacilli</taxon>
        <taxon>Bacillales</taxon>
        <taxon>Bacillaceae</taxon>
        <taxon>Bacillus</taxon>
    </lineage>
</organism>
<dbReference type="SUPFAM" id="SSF53383">
    <property type="entry name" value="PLP-dependent transferases"/>
    <property type="match status" value="1"/>
</dbReference>
<dbReference type="InterPro" id="IPR051446">
    <property type="entry name" value="HTH_trans_reg/aminotransferase"/>
</dbReference>
<evidence type="ECO:0000256" key="1">
    <source>
        <dbReference type="ARBA" id="ARBA00001933"/>
    </source>
</evidence>
<accession>A0A4R5VM36</accession>
<dbReference type="SMART" id="SM00345">
    <property type="entry name" value="HTH_GNTR"/>
    <property type="match status" value="1"/>
</dbReference>
<evidence type="ECO:0000256" key="5">
    <source>
        <dbReference type="ARBA" id="ARBA00023015"/>
    </source>
</evidence>
<name>A0A4R5VM36_9BACI</name>
<dbReference type="InterPro" id="IPR004839">
    <property type="entry name" value="Aminotransferase_I/II_large"/>
</dbReference>
<dbReference type="PANTHER" id="PTHR46577:SF2">
    <property type="entry name" value="TRANSCRIPTIONAL REGULATORY PROTEIN"/>
    <property type="match status" value="1"/>
</dbReference>
<dbReference type="Proteomes" id="UP000295132">
    <property type="component" value="Unassembled WGS sequence"/>
</dbReference>
<keyword evidence="3 9" id="KW-0032">Aminotransferase</keyword>
<gene>
    <name evidence="9" type="ORF">E2K98_24120</name>
</gene>
<dbReference type="Pfam" id="PF00392">
    <property type="entry name" value="GntR"/>
    <property type="match status" value="1"/>
</dbReference>
<protein>
    <submittedName>
        <fullName evidence="9">PLP-dependent aminotransferase family protein</fullName>
    </submittedName>
</protein>
<evidence type="ECO:0000256" key="3">
    <source>
        <dbReference type="ARBA" id="ARBA00022576"/>
    </source>
</evidence>
<comment type="similarity">
    <text evidence="2">In the C-terminal section; belongs to the class-I pyridoxal-phosphate-dependent aminotransferase family.</text>
</comment>